<feature type="domain" description="AAA+ ATPase" evidence="5">
    <location>
        <begin position="46"/>
        <end position="179"/>
    </location>
</feature>
<dbReference type="AlphaFoldDB" id="A0A0V0QWX7"/>
<dbReference type="InterPro" id="IPR027417">
    <property type="entry name" value="P-loop_NTPase"/>
</dbReference>
<dbReference type="CDD" id="cd00009">
    <property type="entry name" value="AAA"/>
    <property type="match status" value="1"/>
</dbReference>
<dbReference type="Gene3D" id="3.40.50.300">
    <property type="entry name" value="P-loop containing nucleotide triphosphate hydrolases"/>
    <property type="match status" value="1"/>
</dbReference>
<dbReference type="GO" id="GO:0005634">
    <property type="term" value="C:nucleus"/>
    <property type="evidence" value="ECO:0007669"/>
    <property type="project" value="TreeGrafter"/>
</dbReference>
<dbReference type="PANTHER" id="PTHR11669">
    <property type="entry name" value="REPLICATION FACTOR C / DNA POLYMERASE III GAMMA-TAU SUBUNIT"/>
    <property type="match status" value="1"/>
</dbReference>
<keyword evidence="6" id="KW-0378">Hydrolase</keyword>
<evidence type="ECO:0000256" key="2">
    <source>
        <dbReference type="ARBA" id="ARBA00022705"/>
    </source>
</evidence>
<dbReference type="GO" id="GO:0006281">
    <property type="term" value="P:DNA repair"/>
    <property type="evidence" value="ECO:0007669"/>
    <property type="project" value="TreeGrafter"/>
</dbReference>
<dbReference type="InterPro" id="IPR013748">
    <property type="entry name" value="Rep_factorC_C"/>
</dbReference>
<protein>
    <submittedName>
        <fullName evidence="6">p-loop containing nucleoside triphosphate hydrolase</fullName>
    </submittedName>
</protein>
<dbReference type="Pfam" id="PF08542">
    <property type="entry name" value="Rep_fac_C"/>
    <property type="match status" value="1"/>
</dbReference>
<dbReference type="InterPro" id="IPR047854">
    <property type="entry name" value="RFC_lid"/>
</dbReference>
<keyword evidence="7" id="KW-1185">Reference proteome</keyword>
<evidence type="ECO:0000256" key="3">
    <source>
        <dbReference type="ARBA" id="ARBA00022741"/>
    </source>
</evidence>
<dbReference type="GO" id="GO:0016887">
    <property type="term" value="F:ATP hydrolysis activity"/>
    <property type="evidence" value="ECO:0007669"/>
    <property type="project" value="InterPro"/>
</dbReference>
<dbReference type="GO" id="GO:0003689">
    <property type="term" value="F:DNA clamp loader activity"/>
    <property type="evidence" value="ECO:0007669"/>
    <property type="project" value="TreeGrafter"/>
</dbReference>
<dbReference type="GO" id="GO:0005524">
    <property type="term" value="F:ATP binding"/>
    <property type="evidence" value="ECO:0007669"/>
    <property type="project" value="UniProtKB-KW"/>
</dbReference>
<dbReference type="OrthoDB" id="4199794at2759"/>
<evidence type="ECO:0000313" key="7">
    <source>
        <dbReference type="Proteomes" id="UP000054937"/>
    </source>
</evidence>
<evidence type="ECO:0000259" key="5">
    <source>
        <dbReference type="SMART" id="SM00382"/>
    </source>
</evidence>
<organism evidence="6 7">
    <name type="scientific">Pseudocohnilembus persalinus</name>
    <name type="common">Ciliate</name>
    <dbReference type="NCBI Taxonomy" id="266149"/>
    <lineage>
        <taxon>Eukaryota</taxon>
        <taxon>Sar</taxon>
        <taxon>Alveolata</taxon>
        <taxon>Ciliophora</taxon>
        <taxon>Intramacronucleata</taxon>
        <taxon>Oligohymenophorea</taxon>
        <taxon>Scuticociliatia</taxon>
        <taxon>Philasterida</taxon>
        <taxon>Pseudocohnilembidae</taxon>
        <taxon>Pseudocohnilembus</taxon>
    </lineage>
</organism>
<comment type="similarity">
    <text evidence="1">Belongs to the activator 1 small subunits family.</text>
</comment>
<evidence type="ECO:0000256" key="1">
    <source>
        <dbReference type="ARBA" id="ARBA00005378"/>
    </source>
</evidence>
<dbReference type="Proteomes" id="UP000054937">
    <property type="component" value="Unassembled WGS sequence"/>
</dbReference>
<dbReference type="InterPro" id="IPR008921">
    <property type="entry name" value="DNA_pol3_clamp-load_cplx_C"/>
</dbReference>
<dbReference type="CDD" id="cd18140">
    <property type="entry name" value="HLD_clamp_RFC"/>
    <property type="match status" value="1"/>
</dbReference>
<reference evidence="6 7" key="1">
    <citation type="journal article" date="2015" name="Sci. Rep.">
        <title>Genome of the facultative scuticociliatosis pathogen Pseudocohnilembus persalinus provides insight into its virulence through horizontal gene transfer.</title>
        <authorList>
            <person name="Xiong J."/>
            <person name="Wang G."/>
            <person name="Cheng J."/>
            <person name="Tian M."/>
            <person name="Pan X."/>
            <person name="Warren A."/>
            <person name="Jiang C."/>
            <person name="Yuan D."/>
            <person name="Miao W."/>
        </authorList>
    </citation>
    <scope>NUCLEOTIDE SEQUENCE [LARGE SCALE GENOMIC DNA]</scope>
    <source>
        <strain evidence="6">36N120E</strain>
    </source>
</reference>
<dbReference type="FunFam" id="3.40.50.300:FF:000129">
    <property type="entry name" value="Replication factor C subunit 5"/>
    <property type="match status" value="1"/>
</dbReference>
<accession>A0A0V0QWX7</accession>
<dbReference type="Gene3D" id="1.20.272.10">
    <property type="match status" value="1"/>
</dbReference>
<gene>
    <name evidence="6" type="ORF">PPERSA_09149</name>
</gene>
<keyword evidence="2" id="KW-0235">DNA replication</keyword>
<dbReference type="EMBL" id="LDAU01000092">
    <property type="protein sequence ID" value="KRX06747.1"/>
    <property type="molecule type" value="Genomic_DNA"/>
</dbReference>
<dbReference type="InterPro" id="IPR003959">
    <property type="entry name" value="ATPase_AAA_core"/>
</dbReference>
<dbReference type="GO" id="GO:0003677">
    <property type="term" value="F:DNA binding"/>
    <property type="evidence" value="ECO:0007669"/>
    <property type="project" value="InterPro"/>
</dbReference>
<sequence>METEDQIHRSSVLLPWVEKYRPQKITDISFQDDITSSLRGILETGSMPHLLLHGPPGTGKTSSILALAKQLYGPDFYRKRILELNASDDRGIQVVREKIKKFAQTTVVKNTDPNYKCPNYKIIILDEADSMTTDAQSALRRIIEDNSKSTRFCIICNYITKIIEPLASRCIKFRFKPISIDAQYNKLKLISDYEQLIYTDKALYSLIDISGGDLRKSVNYLQSASQLYQKQINEDIISDISGGGIQEIQKEKTNILQLGYSPEQIISQLAETIVFVDSSIINEVKKARILEKIANTDRALNEGADNELQLYNLLTSCYSIIINPDFPQL</sequence>
<keyword evidence="4" id="KW-0067">ATP-binding</keyword>
<dbReference type="InterPro" id="IPR003593">
    <property type="entry name" value="AAA+_ATPase"/>
</dbReference>
<proteinExistence type="inferred from homology"/>
<dbReference type="GO" id="GO:0005663">
    <property type="term" value="C:DNA replication factor C complex"/>
    <property type="evidence" value="ECO:0007669"/>
    <property type="project" value="TreeGrafter"/>
</dbReference>
<dbReference type="InterPro" id="IPR050238">
    <property type="entry name" value="DNA_Rep/Repair_Clamp_Loader"/>
</dbReference>
<dbReference type="GO" id="GO:0006261">
    <property type="term" value="P:DNA-templated DNA replication"/>
    <property type="evidence" value="ECO:0007669"/>
    <property type="project" value="TreeGrafter"/>
</dbReference>
<dbReference type="SUPFAM" id="SSF48019">
    <property type="entry name" value="post-AAA+ oligomerization domain-like"/>
    <property type="match status" value="1"/>
</dbReference>
<dbReference type="PANTHER" id="PTHR11669:SF20">
    <property type="entry name" value="REPLICATION FACTOR C SUBUNIT 4"/>
    <property type="match status" value="1"/>
</dbReference>
<keyword evidence="3" id="KW-0547">Nucleotide-binding</keyword>
<name>A0A0V0QWX7_PSEPJ</name>
<dbReference type="SMART" id="SM00382">
    <property type="entry name" value="AAA"/>
    <property type="match status" value="1"/>
</dbReference>
<dbReference type="OMA" id="GCQSGSF"/>
<evidence type="ECO:0000313" key="6">
    <source>
        <dbReference type="EMBL" id="KRX06747.1"/>
    </source>
</evidence>
<comment type="caution">
    <text evidence="6">The sequence shown here is derived from an EMBL/GenBank/DDBJ whole genome shotgun (WGS) entry which is preliminary data.</text>
</comment>
<dbReference type="SUPFAM" id="SSF52540">
    <property type="entry name" value="P-loop containing nucleoside triphosphate hydrolases"/>
    <property type="match status" value="1"/>
</dbReference>
<evidence type="ECO:0000256" key="4">
    <source>
        <dbReference type="ARBA" id="ARBA00022840"/>
    </source>
</evidence>
<dbReference type="InParanoid" id="A0A0V0QWX7"/>
<dbReference type="FunCoup" id="A0A0V0QWX7">
    <property type="interactions" value="308"/>
</dbReference>
<dbReference type="Pfam" id="PF00004">
    <property type="entry name" value="AAA"/>
    <property type="match status" value="1"/>
</dbReference>